<keyword evidence="3" id="KW-1185">Reference proteome</keyword>
<evidence type="ECO:0000313" key="3">
    <source>
        <dbReference type="Proteomes" id="UP000284403"/>
    </source>
</evidence>
<evidence type="ECO:0000313" key="2">
    <source>
        <dbReference type="EMBL" id="RNF27686.1"/>
    </source>
</evidence>
<dbReference type="AlphaFoldDB" id="A0A3R7LI23"/>
<name>A0A3R7LI23_9TRYP</name>
<reference evidence="2 3" key="1">
    <citation type="journal article" date="2018" name="BMC Genomics">
        <title>Genomic comparison of Trypanosoma conorhini and Trypanosoma rangeli to Trypanosoma cruzi strains of high and low virulence.</title>
        <authorList>
            <person name="Bradwell K.R."/>
            <person name="Koparde V.N."/>
            <person name="Matveyev A.V."/>
            <person name="Serrano M.G."/>
            <person name="Alves J.M."/>
            <person name="Parikh H."/>
            <person name="Huang B."/>
            <person name="Lee V."/>
            <person name="Espinosa-Alvarez O."/>
            <person name="Ortiz P.A."/>
            <person name="Costa-Martins A.G."/>
            <person name="Teixeira M.M."/>
            <person name="Buck G.A."/>
        </authorList>
    </citation>
    <scope>NUCLEOTIDE SEQUENCE [LARGE SCALE GENOMIC DNA]</scope>
    <source>
        <strain evidence="2 3">025E</strain>
    </source>
</reference>
<sequence>MWRGGCPPYRELYPSSSSSSVNTSAGRTPAANKTRFPSPTNAGGPHTMARTGDDGLTKSPKKRRISASSGLRPHVASNRNDASPEEFADSSRCLVRKQEKR</sequence>
<dbReference type="Proteomes" id="UP000284403">
    <property type="component" value="Unassembled WGS sequence"/>
</dbReference>
<accession>A0A3R7LI23</accession>
<dbReference type="RefSeq" id="XP_029232892.1">
    <property type="nucleotide sequence ID" value="XM_029367019.1"/>
</dbReference>
<protein>
    <submittedName>
        <fullName evidence="2">Uncharacterized protein</fullName>
    </submittedName>
</protein>
<proteinExistence type="predicted"/>
<comment type="caution">
    <text evidence="2">The sequence shown here is derived from an EMBL/GenBank/DDBJ whole genome shotgun (WGS) entry which is preliminary data.</text>
</comment>
<gene>
    <name evidence="2" type="ORF">Tco025E_00070</name>
</gene>
<dbReference type="GeneID" id="40313681"/>
<dbReference type="EMBL" id="MKKU01000001">
    <property type="protein sequence ID" value="RNF27686.1"/>
    <property type="molecule type" value="Genomic_DNA"/>
</dbReference>
<feature type="region of interest" description="Disordered" evidence="1">
    <location>
        <begin position="1"/>
        <end position="101"/>
    </location>
</feature>
<evidence type="ECO:0000256" key="1">
    <source>
        <dbReference type="SAM" id="MobiDB-lite"/>
    </source>
</evidence>
<organism evidence="2 3">
    <name type="scientific">Trypanosoma conorhini</name>
    <dbReference type="NCBI Taxonomy" id="83891"/>
    <lineage>
        <taxon>Eukaryota</taxon>
        <taxon>Discoba</taxon>
        <taxon>Euglenozoa</taxon>
        <taxon>Kinetoplastea</taxon>
        <taxon>Metakinetoplastina</taxon>
        <taxon>Trypanosomatida</taxon>
        <taxon>Trypanosomatidae</taxon>
        <taxon>Trypanosoma</taxon>
    </lineage>
</organism>